<dbReference type="InterPro" id="IPR029444">
    <property type="entry name" value="INTS5_C"/>
</dbReference>
<reference evidence="3" key="1">
    <citation type="submission" date="2022-11" db="UniProtKB">
        <authorList>
            <consortium name="WormBaseParasite"/>
        </authorList>
    </citation>
    <scope>IDENTIFICATION</scope>
</reference>
<dbReference type="AlphaFoldDB" id="A0A914Y0U0"/>
<accession>A0A914Y0U0</accession>
<name>A0A914Y0U0_9BILA</name>
<organism evidence="2 3">
    <name type="scientific">Panagrolaimus superbus</name>
    <dbReference type="NCBI Taxonomy" id="310955"/>
    <lineage>
        <taxon>Eukaryota</taxon>
        <taxon>Metazoa</taxon>
        <taxon>Ecdysozoa</taxon>
        <taxon>Nematoda</taxon>
        <taxon>Chromadorea</taxon>
        <taxon>Rhabditida</taxon>
        <taxon>Tylenchina</taxon>
        <taxon>Panagrolaimomorpha</taxon>
        <taxon>Panagrolaimoidea</taxon>
        <taxon>Panagrolaimidae</taxon>
        <taxon>Panagrolaimus</taxon>
    </lineage>
</organism>
<keyword evidence="2" id="KW-1185">Reference proteome</keyword>
<feature type="domain" description="Integrator complex subunit 5 C-terminal" evidence="1">
    <location>
        <begin position="18"/>
        <end position="260"/>
    </location>
</feature>
<dbReference type="Proteomes" id="UP000887577">
    <property type="component" value="Unplaced"/>
</dbReference>
<protein>
    <submittedName>
        <fullName evidence="3">Integrator complex subunit 5 C-terminal domain-containing protein</fullName>
    </submittedName>
</protein>
<proteinExistence type="predicted"/>
<evidence type="ECO:0000313" key="2">
    <source>
        <dbReference type="Proteomes" id="UP000887577"/>
    </source>
</evidence>
<dbReference type="WBParaSite" id="PSU_v2.g13825.t1">
    <property type="protein sequence ID" value="PSU_v2.g13825.t1"/>
    <property type="gene ID" value="PSU_v2.g13825"/>
</dbReference>
<dbReference type="Pfam" id="PF14838">
    <property type="entry name" value="INTS5_C"/>
    <property type="match status" value="1"/>
</dbReference>
<evidence type="ECO:0000259" key="1">
    <source>
        <dbReference type="Pfam" id="PF14838"/>
    </source>
</evidence>
<sequence length="269" mass="30782">MLAQLILQCLEVNEFGEQRCKLLHCFCIISDISFVRRVFAAFIYATENSEQLLQFTSFASTVALHFPSAMLEGLKELVKRPNIYISMFNDRRQRFQTFYNIMTLLKWAKETAENSGIQTSMFGLRYDQFVDTISIAELGGLLIRFGVSSLAVFLESLETMNEESYDKFTIAIEFIEEIDGAAPMEPGMSFTISNYLSVVYVHCLRLIKIDDNPRYGTVAVLKLNKLVKHILSQKWAFSKNRFVSTFVKEVLMSSTELFGIGLDLTELEN</sequence>
<evidence type="ECO:0000313" key="3">
    <source>
        <dbReference type="WBParaSite" id="PSU_v2.g13825.t1"/>
    </source>
</evidence>